<dbReference type="AlphaFoldDB" id="A0A4Y9Z5X5"/>
<dbReference type="InterPro" id="IPR005024">
    <property type="entry name" value="Snf7_fam"/>
</dbReference>
<dbReference type="GO" id="GO:0006900">
    <property type="term" value="P:vesicle budding from membrane"/>
    <property type="evidence" value="ECO:0007669"/>
    <property type="project" value="TreeGrafter"/>
</dbReference>
<dbReference type="PANTHER" id="PTHR22761:SF96">
    <property type="entry name" value="BCDNA.GH08385"/>
    <property type="match status" value="1"/>
</dbReference>
<evidence type="ECO:0000256" key="1">
    <source>
        <dbReference type="SAM" id="MobiDB-lite"/>
    </source>
</evidence>
<dbReference type="STRING" id="205917.A0A4Y9Z5X5"/>
<dbReference type="OrthoDB" id="10250120at2759"/>
<dbReference type="GO" id="GO:0032511">
    <property type="term" value="P:late endosome to vacuole transport via multivesicular body sorting pathway"/>
    <property type="evidence" value="ECO:0007669"/>
    <property type="project" value="TreeGrafter"/>
</dbReference>
<dbReference type="GO" id="GO:0005771">
    <property type="term" value="C:multivesicular body"/>
    <property type="evidence" value="ECO:0007669"/>
    <property type="project" value="TreeGrafter"/>
</dbReference>
<feature type="region of interest" description="Disordered" evidence="1">
    <location>
        <begin position="268"/>
        <end position="326"/>
    </location>
</feature>
<gene>
    <name evidence="2" type="ORF">EVG20_g2735</name>
</gene>
<name>A0A4Y9Z5X5_9AGAM</name>
<reference evidence="2 3" key="1">
    <citation type="submission" date="2019-02" db="EMBL/GenBank/DDBJ databases">
        <title>Genome sequencing of the rare red list fungi Dentipellis fragilis.</title>
        <authorList>
            <person name="Buettner E."/>
            <person name="Kellner H."/>
        </authorList>
    </citation>
    <scope>NUCLEOTIDE SEQUENCE [LARGE SCALE GENOMIC DNA]</scope>
    <source>
        <strain evidence="2 3">DSM 105465</strain>
    </source>
</reference>
<dbReference type="EMBL" id="SEOQ01000112">
    <property type="protein sequence ID" value="TFY70266.1"/>
    <property type="molecule type" value="Genomic_DNA"/>
</dbReference>
<evidence type="ECO:0000313" key="2">
    <source>
        <dbReference type="EMBL" id="TFY70266.1"/>
    </source>
</evidence>
<evidence type="ECO:0008006" key="4">
    <source>
        <dbReference type="Google" id="ProtNLM"/>
    </source>
</evidence>
<keyword evidence="3" id="KW-1185">Reference proteome</keyword>
<organism evidence="2 3">
    <name type="scientific">Dentipellis fragilis</name>
    <dbReference type="NCBI Taxonomy" id="205917"/>
    <lineage>
        <taxon>Eukaryota</taxon>
        <taxon>Fungi</taxon>
        <taxon>Dikarya</taxon>
        <taxon>Basidiomycota</taxon>
        <taxon>Agaricomycotina</taxon>
        <taxon>Agaricomycetes</taxon>
        <taxon>Russulales</taxon>
        <taxon>Hericiaceae</taxon>
        <taxon>Dentipellis</taxon>
    </lineage>
</organism>
<dbReference type="GO" id="GO:0009898">
    <property type="term" value="C:cytoplasmic side of plasma membrane"/>
    <property type="evidence" value="ECO:0007669"/>
    <property type="project" value="TreeGrafter"/>
</dbReference>
<dbReference type="GO" id="GO:0000815">
    <property type="term" value="C:ESCRT III complex"/>
    <property type="evidence" value="ECO:0007669"/>
    <property type="project" value="TreeGrafter"/>
</dbReference>
<dbReference type="PANTHER" id="PTHR22761">
    <property type="entry name" value="CHARGED MULTIVESICULAR BODY PROTEIN"/>
    <property type="match status" value="1"/>
</dbReference>
<sequence length="326" mass="35099">MAGMRAMHSAGAACAGSMSSSGLVERAAEAVVARQRSRAGAGRAEALYSFEGFRKAFAGSAVVGVVLSDADLKVLIRYLERDKKAVVVDKDVIKFVESATPDQLEITFVDRGILELKNAVASLSAQVDNIHQKIDGCTAKASDALRAKRQAAALTYVRSRRQLEGLLKQRLGSLEILQSTLIRVEAAADDIQILKTYESSTSTLKALLADPALQRDTVDKTLDALAEATADAREIDDAIRVGGDMARVEAGVDLDEDELERELAALVAEGEQEAREKDKERSAKDKAKEQEQEAAETEELERRLAGLKTGTPTEGKRTPVLESDTA</sequence>
<feature type="compositionally biased region" description="Basic and acidic residues" evidence="1">
    <location>
        <begin position="272"/>
        <end position="291"/>
    </location>
</feature>
<evidence type="ECO:0000313" key="3">
    <source>
        <dbReference type="Proteomes" id="UP000298327"/>
    </source>
</evidence>
<accession>A0A4Y9Z5X5</accession>
<protein>
    <recommendedName>
        <fullName evidence="4">Snf7 family protein</fullName>
    </recommendedName>
</protein>
<dbReference type="Proteomes" id="UP000298327">
    <property type="component" value="Unassembled WGS sequence"/>
</dbReference>
<dbReference type="Pfam" id="PF03357">
    <property type="entry name" value="Snf7"/>
    <property type="match status" value="1"/>
</dbReference>
<proteinExistence type="predicted"/>
<comment type="caution">
    <text evidence="2">The sequence shown here is derived from an EMBL/GenBank/DDBJ whole genome shotgun (WGS) entry which is preliminary data.</text>
</comment>